<dbReference type="SUPFAM" id="SSF81342">
    <property type="entry name" value="Transmembrane di-heme cytochromes"/>
    <property type="match status" value="1"/>
</dbReference>
<dbReference type="InterPro" id="IPR011577">
    <property type="entry name" value="Cyt_b561_bac/Ni-Hgenase"/>
</dbReference>
<keyword evidence="8" id="KW-0249">Electron transport</keyword>
<proteinExistence type="inferred from homology"/>
<feature type="transmembrane region" description="Helical" evidence="13">
    <location>
        <begin position="45"/>
        <end position="63"/>
    </location>
</feature>
<evidence type="ECO:0000259" key="14">
    <source>
        <dbReference type="Pfam" id="PF01292"/>
    </source>
</evidence>
<accession>A0A0D6PAZ8</accession>
<evidence type="ECO:0000256" key="7">
    <source>
        <dbReference type="ARBA" id="ARBA00022723"/>
    </source>
</evidence>
<keyword evidence="7" id="KW-0479">Metal-binding</keyword>
<reference evidence="15 16" key="1">
    <citation type="submission" date="2012-11" db="EMBL/GenBank/DDBJ databases">
        <title>Whole genome sequence of Acidisphaera rubrifaciens HS-AP3.</title>
        <authorList>
            <person name="Azuma Y."/>
            <person name="Higashiura N."/>
            <person name="Hirakawa H."/>
            <person name="Matsushita K."/>
        </authorList>
    </citation>
    <scope>NUCLEOTIDE SEQUENCE [LARGE SCALE GENOMIC DNA]</scope>
    <source>
        <strain evidence="15 16">HS-AP3</strain>
    </source>
</reference>
<evidence type="ECO:0000313" key="16">
    <source>
        <dbReference type="Proteomes" id="UP000032680"/>
    </source>
</evidence>
<dbReference type="Gene3D" id="1.20.120.1770">
    <property type="match status" value="1"/>
</dbReference>
<sequence length="187" mass="21188">MTPLRYTRMAMLLHWLVALLIGVNIVLGYIPDSVPDSWSRPVIDLHKSVGITVIGLVILRLLWRAANPPPPMPATYRPVERRAAHWAHYALYAVAILLPLSGWLHDSAWKDAAGHPLTLFGVIPWFRFGFITNMDPASKEAFHSFMFSVHVAFGYALYALLALHVLGALKHQFYDREPELQRMLPGR</sequence>
<keyword evidence="16" id="KW-1185">Reference proteome</keyword>
<dbReference type="Pfam" id="PF01292">
    <property type="entry name" value="Ni_hydr_CYTB"/>
    <property type="match status" value="1"/>
</dbReference>
<evidence type="ECO:0000256" key="6">
    <source>
        <dbReference type="ARBA" id="ARBA00022692"/>
    </source>
</evidence>
<feature type="transmembrane region" description="Helical" evidence="13">
    <location>
        <begin position="116"/>
        <end position="133"/>
    </location>
</feature>
<comment type="cofactor">
    <cofactor evidence="1">
        <name>heme b</name>
        <dbReference type="ChEBI" id="CHEBI:60344"/>
    </cofactor>
</comment>
<protein>
    <submittedName>
        <fullName evidence="15">Cytochrome b561</fullName>
    </submittedName>
</protein>
<keyword evidence="3" id="KW-0813">Transport</keyword>
<evidence type="ECO:0000256" key="2">
    <source>
        <dbReference type="ARBA" id="ARBA00004651"/>
    </source>
</evidence>
<keyword evidence="5" id="KW-0349">Heme</keyword>
<dbReference type="InterPro" id="IPR016174">
    <property type="entry name" value="Di-haem_cyt_TM"/>
</dbReference>
<name>A0A0D6PAZ8_9PROT</name>
<keyword evidence="6 13" id="KW-0812">Transmembrane</keyword>
<organism evidence="15 16">
    <name type="scientific">Acidisphaera rubrifaciens HS-AP3</name>
    <dbReference type="NCBI Taxonomy" id="1231350"/>
    <lineage>
        <taxon>Bacteria</taxon>
        <taxon>Pseudomonadati</taxon>
        <taxon>Pseudomonadota</taxon>
        <taxon>Alphaproteobacteria</taxon>
        <taxon>Acetobacterales</taxon>
        <taxon>Acetobacteraceae</taxon>
        <taxon>Acidisphaera</taxon>
    </lineage>
</organism>
<feature type="transmembrane region" description="Helical" evidence="13">
    <location>
        <begin position="12"/>
        <end position="30"/>
    </location>
</feature>
<evidence type="ECO:0000256" key="10">
    <source>
        <dbReference type="ARBA" id="ARBA00023004"/>
    </source>
</evidence>
<evidence type="ECO:0000256" key="1">
    <source>
        <dbReference type="ARBA" id="ARBA00001970"/>
    </source>
</evidence>
<evidence type="ECO:0000256" key="12">
    <source>
        <dbReference type="ARBA" id="ARBA00037975"/>
    </source>
</evidence>
<dbReference type="EMBL" id="BANB01001018">
    <property type="protein sequence ID" value="GAN78536.1"/>
    <property type="molecule type" value="Genomic_DNA"/>
</dbReference>
<comment type="similarity">
    <text evidence="12">Belongs to the cytochrome b561 family.</text>
</comment>
<evidence type="ECO:0000256" key="9">
    <source>
        <dbReference type="ARBA" id="ARBA00022989"/>
    </source>
</evidence>
<dbReference type="RefSeq" id="WP_048863350.1">
    <property type="nucleotide sequence ID" value="NZ_BANB01001018.1"/>
</dbReference>
<evidence type="ECO:0000256" key="4">
    <source>
        <dbReference type="ARBA" id="ARBA00022475"/>
    </source>
</evidence>
<gene>
    <name evidence="15" type="ORF">Asru_1027_02</name>
</gene>
<evidence type="ECO:0000313" key="15">
    <source>
        <dbReference type="EMBL" id="GAN78536.1"/>
    </source>
</evidence>
<dbReference type="AlphaFoldDB" id="A0A0D6PAZ8"/>
<evidence type="ECO:0000256" key="8">
    <source>
        <dbReference type="ARBA" id="ARBA00022982"/>
    </source>
</evidence>
<keyword evidence="11 13" id="KW-0472">Membrane</keyword>
<evidence type="ECO:0000256" key="5">
    <source>
        <dbReference type="ARBA" id="ARBA00022617"/>
    </source>
</evidence>
<keyword evidence="4" id="KW-1003">Cell membrane</keyword>
<dbReference type="GO" id="GO:0009055">
    <property type="term" value="F:electron transfer activity"/>
    <property type="evidence" value="ECO:0007669"/>
    <property type="project" value="InterPro"/>
</dbReference>
<feature type="transmembrane region" description="Helical" evidence="13">
    <location>
        <begin position="83"/>
        <end position="104"/>
    </location>
</feature>
<dbReference type="PANTHER" id="PTHR30529:SF1">
    <property type="entry name" value="CYTOCHROME B561 HOMOLOG 2"/>
    <property type="match status" value="1"/>
</dbReference>
<dbReference type="GO" id="GO:0005886">
    <property type="term" value="C:plasma membrane"/>
    <property type="evidence" value="ECO:0007669"/>
    <property type="project" value="UniProtKB-SubCell"/>
</dbReference>
<comment type="subcellular location">
    <subcellularLocation>
        <location evidence="2">Cell membrane</location>
        <topology evidence="2">Multi-pass membrane protein</topology>
    </subcellularLocation>
</comment>
<comment type="caution">
    <text evidence="15">The sequence shown here is derived from an EMBL/GenBank/DDBJ whole genome shotgun (WGS) entry which is preliminary data.</text>
</comment>
<dbReference type="PANTHER" id="PTHR30529">
    <property type="entry name" value="CYTOCHROME B561"/>
    <property type="match status" value="1"/>
</dbReference>
<dbReference type="InterPro" id="IPR052168">
    <property type="entry name" value="Cytochrome_b561_oxidase"/>
</dbReference>
<evidence type="ECO:0000256" key="11">
    <source>
        <dbReference type="ARBA" id="ARBA00023136"/>
    </source>
</evidence>
<dbReference type="Proteomes" id="UP000032680">
    <property type="component" value="Unassembled WGS sequence"/>
</dbReference>
<dbReference type="OrthoDB" id="1247465at2"/>
<keyword evidence="9 13" id="KW-1133">Transmembrane helix</keyword>
<evidence type="ECO:0000256" key="3">
    <source>
        <dbReference type="ARBA" id="ARBA00022448"/>
    </source>
</evidence>
<feature type="domain" description="Cytochrome b561 bacterial/Ni-hydrogenase" evidence="14">
    <location>
        <begin position="5"/>
        <end position="186"/>
    </location>
</feature>
<keyword evidence="10" id="KW-0408">Iron</keyword>
<dbReference type="GO" id="GO:0022904">
    <property type="term" value="P:respiratory electron transport chain"/>
    <property type="evidence" value="ECO:0007669"/>
    <property type="project" value="InterPro"/>
</dbReference>
<evidence type="ECO:0000256" key="13">
    <source>
        <dbReference type="SAM" id="Phobius"/>
    </source>
</evidence>
<dbReference type="GO" id="GO:0020037">
    <property type="term" value="F:heme binding"/>
    <property type="evidence" value="ECO:0007669"/>
    <property type="project" value="TreeGrafter"/>
</dbReference>
<feature type="transmembrane region" description="Helical" evidence="13">
    <location>
        <begin position="145"/>
        <end position="166"/>
    </location>
</feature>
<dbReference type="GO" id="GO:0046872">
    <property type="term" value="F:metal ion binding"/>
    <property type="evidence" value="ECO:0007669"/>
    <property type="project" value="UniProtKB-KW"/>
</dbReference>